<evidence type="ECO:0000313" key="1">
    <source>
        <dbReference type="EMBL" id="ETJ45435.1"/>
    </source>
</evidence>
<feature type="non-terminal residue" evidence="1">
    <location>
        <position position="88"/>
    </location>
</feature>
<feature type="non-terminal residue" evidence="1">
    <location>
        <position position="1"/>
    </location>
</feature>
<dbReference type="AlphaFoldDB" id="W1YUL0"/>
<comment type="caution">
    <text evidence="1">The sequence shown here is derived from an EMBL/GenBank/DDBJ whole genome shotgun (WGS) entry which is preliminary data.</text>
</comment>
<gene>
    <name evidence="1" type="ORF">Q604_UNBC00575G0001</name>
</gene>
<organism evidence="1">
    <name type="scientific">human gut metagenome</name>
    <dbReference type="NCBI Taxonomy" id="408170"/>
    <lineage>
        <taxon>unclassified sequences</taxon>
        <taxon>metagenomes</taxon>
        <taxon>organismal metagenomes</taxon>
    </lineage>
</organism>
<name>W1YUL0_9ZZZZ</name>
<proteinExistence type="predicted"/>
<reference evidence="1" key="1">
    <citation type="submission" date="2013-12" db="EMBL/GenBank/DDBJ databases">
        <title>A Varibaculum cambriense genome reconstructed from a premature infant gut community with otherwise low bacterial novelty that shifts toward anaerobic metabolism during the third week of life.</title>
        <authorList>
            <person name="Brown C.T."/>
            <person name="Sharon I."/>
            <person name="Thomas B.C."/>
            <person name="Castelle C.J."/>
            <person name="Morowitz M.J."/>
            <person name="Banfield J.F."/>
        </authorList>
    </citation>
    <scope>NUCLEOTIDE SEQUENCE</scope>
</reference>
<accession>W1YUL0</accession>
<dbReference type="EMBL" id="AZMM01000575">
    <property type="protein sequence ID" value="ETJ45435.1"/>
    <property type="molecule type" value="Genomic_DNA"/>
</dbReference>
<sequence length="88" mass="9763">LPLLPEKLAEVARKIFRANNVDIMFVGEEGELEAFENLMKPLVETWDTTELSNDVLQITRLSGNDGIVTAGKVQYVAQGGNFIDHGFK</sequence>
<protein>
    <submittedName>
        <fullName evidence="1">Peptidase M16C associated protein</fullName>
    </submittedName>
</protein>